<reference evidence="1 2" key="1">
    <citation type="journal article" date="2019" name="Genome Biol. Evol.">
        <title>Insights into the evolution of the New World diploid cottons (Gossypium, subgenus Houzingenia) based on genome sequencing.</title>
        <authorList>
            <person name="Grover C.E."/>
            <person name="Arick M.A. 2nd"/>
            <person name="Thrash A."/>
            <person name="Conover J.L."/>
            <person name="Sanders W.S."/>
            <person name="Peterson D.G."/>
            <person name="Frelichowski J.E."/>
            <person name="Scheffler J.A."/>
            <person name="Scheffler B.E."/>
            <person name="Wendel J.F."/>
        </authorList>
    </citation>
    <scope>NUCLEOTIDE SEQUENCE [LARGE SCALE GENOMIC DNA]</scope>
    <source>
        <strain evidence="1">1</strain>
        <tissue evidence="1">Leaf</tissue>
    </source>
</reference>
<dbReference type="EMBL" id="JABFAF010000003">
    <property type="protein sequence ID" value="MBA0850881.1"/>
    <property type="molecule type" value="Genomic_DNA"/>
</dbReference>
<keyword evidence="2" id="KW-1185">Reference proteome</keyword>
<feature type="non-terminal residue" evidence="1">
    <location>
        <position position="113"/>
    </location>
</feature>
<gene>
    <name evidence="1" type="ORF">Goshw_008767</name>
</gene>
<protein>
    <submittedName>
        <fullName evidence="1">Uncharacterized protein</fullName>
    </submittedName>
</protein>
<evidence type="ECO:0000313" key="1">
    <source>
        <dbReference type="EMBL" id="MBA0850881.1"/>
    </source>
</evidence>
<proteinExistence type="predicted"/>
<name>A0A7J9KWS8_GOSSC</name>
<organism evidence="1 2">
    <name type="scientific">Gossypium schwendimanii</name>
    <name type="common">Cotton</name>
    <dbReference type="NCBI Taxonomy" id="34291"/>
    <lineage>
        <taxon>Eukaryota</taxon>
        <taxon>Viridiplantae</taxon>
        <taxon>Streptophyta</taxon>
        <taxon>Embryophyta</taxon>
        <taxon>Tracheophyta</taxon>
        <taxon>Spermatophyta</taxon>
        <taxon>Magnoliopsida</taxon>
        <taxon>eudicotyledons</taxon>
        <taxon>Gunneridae</taxon>
        <taxon>Pentapetalae</taxon>
        <taxon>rosids</taxon>
        <taxon>malvids</taxon>
        <taxon>Malvales</taxon>
        <taxon>Malvaceae</taxon>
        <taxon>Malvoideae</taxon>
        <taxon>Gossypium</taxon>
    </lineage>
</organism>
<dbReference type="OrthoDB" id="980772at2759"/>
<dbReference type="AlphaFoldDB" id="A0A7J9KWS8"/>
<comment type="caution">
    <text evidence="1">The sequence shown here is derived from an EMBL/GenBank/DDBJ whole genome shotgun (WGS) entry which is preliminary data.</text>
</comment>
<sequence>IFSPYHQEESNTYAFCTATTLCETPDPSHVGTTGESITKVCEEDNPSPPLSRSLCNQPECEHHCALRHPKTKAWGKCKFNDDRFVCDCCYLCDHHSLEAPSYNARKLSYAPSY</sequence>
<evidence type="ECO:0000313" key="2">
    <source>
        <dbReference type="Proteomes" id="UP000593576"/>
    </source>
</evidence>
<dbReference type="Proteomes" id="UP000593576">
    <property type="component" value="Unassembled WGS sequence"/>
</dbReference>
<accession>A0A7J9KWS8</accession>